<proteinExistence type="predicted"/>
<evidence type="ECO:0000313" key="4">
    <source>
        <dbReference type="EMBL" id="QDU65053.1"/>
    </source>
</evidence>
<dbReference type="Gene3D" id="3.20.20.140">
    <property type="entry name" value="Metal-dependent hydrolases"/>
    <property type="match status" value="1"/>
</dbReference>
<protein>
    <recommendedName>
        <fullName evidence="3">Amidohydrolase-related domain-containing protein</fullName>
    </recommendedName>
</protein>
<dbReference type="GO" id="GO:0016810">
    <property type="term" value="F:hydrolase activity, acting on carbon-nitrogen (but not peptide) bonds"/>
    <property type="evidence" value="ECO:0007669"/>
    <property type="project" value="InterPro"/>
</dbReference>
<accession>A0A518BDU2</accession>
<evidence type="ECO:0000259" key="3">
    <source>
        <dbReference type="Pfam" id="PF01979"/>
    </source>
</evidence>
<dbReference type="Proteomes" id="UP000316921">
    <property type="component" value="Chromosome"/>
</dbReference>
<keyword evidence="2" id="KW-0732">Signal</keyword>
<evidence type="ECO:0000256" key="2">
    <source>
        <dbReference type="SAM" id="SignalP"/>
    </source>
</evidence>
<dbReference type="AlphaFoldDB" id="A0A518BDU2"/>
<dbReference type="InterPro" id="IPR011059">
    <property type="entry name" value="Metal-dep_hydrolase_composite"/>
</dbReference>
<dbReference type="PANTHER" id="PTHR43135">
    <property type="entry name" value="ALPHA-D-RIBOSE 1-METHYLPHOSPHONATE 5-TRIPHOSPHATE DIPHOSPHATASE"/>
    <property type="match status" value="1"/>
</dbReference>
<feature type="chain" id="PRO_5021743266" description="Amidohydrolase-related domain-containing protein" evidence="2">
    <location>
        <begin position="23"/>
        <end position="483"/>
    </location>
</feature>
<feature type="signal peptide" evidence="2">
    <location>
        <begin position="1"/>
        <end position="22"/>
    </location>
</feature>
<name>A0A518BDU2_9BACT</name>
<feature type="region of interest" description="Disordered" evidence="1">
    <location>
        <begin position="453"/>
        <end position="483"/>
    </location>
</feature>
<dbReference type="InterPro" id="IPR032466">
    <property type="entry name" value="Metal_Hydrolase"/>
</dbReference>
<dbReference type="SUPFAM" id="SSF51338">
    <property type="entry name" value="Composite domain of metallo-dependent hydrolases"/>
    <property type="match status" value="1"/>
</dbReference>
<dbReference type="KEGG" id="pbap:Pla133_01160"/>
<dbReference type="InterPro" id="IPR006680">
    <property type="entry name" value="Amidohydro-rel"/>
</dbReference>
<evidence type="ECO:0000256" key="1">
    <source>
        <dbReference type="SAM" id="MobiDB-lite"/>
    </source>
</evidence>
<reference evidence="4 5" key="1">
    <citation type="submission" date="2019-02" db="EMBL/GenBank/DDBJ databases">
        <title>Deep-cultivation of Planctomycetes and their phenomic and genomic characterization uncovers novel biology.</title>
        <authorList>
            <person name="Wiegand S."/>
            <person name="Jogler M."/>
            <person name="Boedeker C."/>
            <person name="Pinto D."/>
            <person name="Vollmers J."/>
            <person name="Rivas-Marin E."/>
            <person name="Kohn T."/>
            <person name="Peeters S.H."/>
            <person name="Heuer A."/>
            <person name="Rast P."/>
            <person name="Oberbeckmann S."/>
            <person name="Bunk B."/>
            <person name="Jeske O."/>
            <person name="Meyerdierks A."/>
            <person name="Storesund J.E."/>
            <person name="Kallscheuer N."/>
            <person name="Luecker S."/>
            <person name="Lage O.M."/>
            <person name="Pohl T."/>
            <person name="Merkel B.J."/>
            <person name="Hornburger P."/>
            <person name="Mueller R.-W."/>
            <person name="Bruemmer F."/>
            <person name="Labrenz M."/>
            <person name="Spormann A.M."/>
            <person name="Op den Camp H."/>
            <person name="Overmann J."/>
            <person name="Amann R."/>
            <person name="Jetten M.S.M."/>
            <person name="Mascher T."/>
            <person name="Medema M.H."/>
            <person name="Devos D.P."/>
            <person name="Kaster A.-K."/>
            <person name="Ovreas L."/>
            <person name="Rohde M."/>
            <person name="Galperin M.Y."/>
            <person name="Jogler C."/>
        </authorList>
    </citation>
    <scope>NUCLEOTIDE SEQUENCE [LARGE SCALE GENOMIC DNA]</scope>
    <source>
        <strain evidence="4 5">Pla133</strain>
    </source>
</reference>
<dbReference type="Pfam" id="PF01979">
    <property type="entry name" value="Amidohydro_1"/>
    <property type="match status" value="1"/>
</dbReference>
<dbReference type="RefSeq" id="WP_145061311.1">
    <property type="nucleotide sequence ID" value="NZ_CP036287.1"/>
</dbReference>
<dbReference type="Gene3D" id="2.30.40.10">
    <property type="entry name" value="Urease, subunit C, domain 1"/>
    <property type="match status" value="1"/>
</dbReference>
<dbReference type="InterPro" id="IPR051781">
    <property type="entry name" value="Metallo-dep_Hydrolase"/>
</dbReference>
<feature type="domain" description="Amidohydrolase-related" evidence="3">
    <location>
        <begin position="349"/>
        <end position="426"/>
    </location>
</feature>
<evidence type="ECO:0000313" key="5">
    <source>
        <dbReference type="Proteomes" id="UP000316921"/>
    </source>
</evidence>
<dbReference type="EMBL" id="CP036287">
    <property type="protein sequence ID" value="QDU65053.1"/>
    <property type="molecule type" value="Genomic_DNA"/>
</dbReference>
<gene>
    <name evidence="4" type="ORF">Pla133_01160</name>
</gene>
<dbReference type="SUPFAM" id="SSF51556">
    <property type="entry name" value="Metallo-dependent hydrolases"/>
    <property type="match status" value="1"/>
</dbReference>
<keyword evidence="5" id="KW-1185">Reference proteome</keyword>
<feature type="compositionally biased region" description="Acidic residues" evidence="1">
    <location>
        <begin position="473"/>
        <end position="483"/>
    </location>
</feature>
<organism evidence="4 5">
    <name type="scientific">Engelhardtia mirabilis</name>
    <dbReference type="NCBI Taxonomy" id="2528011"/>
    <lineage>
        <taxon>Bacteria</taxon>
        <taxon>Pseudomonadati</taxon>
        <taxon>Planctomycetota</taxon>
        <taxon>Planctomycetia</taxon>
        <taxon>Planctomycetia incertae sedis</taxon>
        <taxon>Engelhardtia</taxon>
    </lineage>
</organism>
<sequence precursor="true">MNHRTSRQAGIGSRLFTGIAFAAVATAPFAQADKLVIEAGRIIQNSGTEIENGVIVVEDGRIVAIGPAAEVEKPWDAPVVGGPELVAFPGFIEAHSNRGMDRPNENIDVAPFLDVRDSIDPINLYFEDCLRWGVTTINVQQGNDTVVAAKGRIVHPTGMTVEEMTVRPNYGLKLSAAPKRGNSRATQAQALRGAFGDLQRYLEDVVADARQGGDLARREALYQGRDMEGEKAKGRAMGGSTWKVDGLELIPRGAIDEQQEPLLELVEGRYDAFVWCGSPRDVHLAIDIATQNGFLDRTTLVLDSSCWKAADVIAAAGLDVILQGSQMDTETDPVTGEETETFVPGVFAEKGITFALSSENASSNSLWFQAARAVAHGLDRAAALDAVTTTPAAILGLGDQVGSLEVGKLADILLLSGDPLSSQSWVEHAFIEGNHVYDRSKDVRNKYIFEGQQPLGAGSASPQGVESVGVVEESNDDEDAEEK</sequence>
<dbReference type="PANTHER" id="PTHR43135:SF3">
    <property type="entry name" value="ALPHA-D-RIBOSE 1-METHYLPHOSPHONATE 5-TRIPHOSPHATE DIPHOSPHATASE"/>
    <property type="match status" value="1"/>
</dbReference>